<dbReference type="GO" id="GO:0000723">
    <property type="term" value="P:telomere maintenance"/>
    <property type="evidence" value="ECO:0007669"/>
    <property type="project" value="TreeGrafter"/>
</dbReference>
<dbReference type="InParanoid" id="G0QJ83"/>
<dbReference type="GO" id="GO:0003690">
    <property type="term" value="F:double-stranded DNA binding"/>
    <property type="evidence" value="ECO:0007669"/>
    <property type="project" value="TreeGrafter"/>
</dbReference>
<evidence type="ECO:0000259" key="2">
    <source>
        <dbReference type="Pfam" id="PF02735"/>
    </source>
</evidence>
<dbReference type="SUPFAM" id="SSF100939">
    <property type="entry name" value="SPOC domain-like"/>
    <property type="match status" value="1"/>
</dbReference>
<feature type="domain" description="Ku" evidence="2">
    <location>
        <begin position="124"/>
        <end position="210"/>
    </location>
</feature>
<dbReference type="PANTHER" id="PTHR12604">
    <property type="entry name" value="KU AUTOANTIGEN DNA HELICASE"/>
    <property type="match status" value="1"/>
</dbReference>
<feature type="domain" description="Ku70/Ku80 C-terminal arm" evidence="3">
    <location>
        <begin position="224"/>
        <end position="305"/>
    </location>
</feature>
<dbReference type="GO" id="GO:0042162">
    <property type="term" value="F:telomeric DNA binding"/>
    <property type="evidence" value="ECO:0007669"/>
    <property type="project" value="TreeGrafter"/>
</dbReference>
<dbReference type="OrthoDB" id="3249161at2759"/>
<dbReference type="PANTHER" id="PTHR12604:SF2">
    <property type="entry name" value="X-RAY REPAIR CROSS-COMPLEMENTING PROTEIN 6"/>
    <property type="match status" value="1"/>
</dbReference>
<dbReference type="Pfam" id="PF02735">
    <property type="entry name" value="Ku"/>
    <property type="match status" value="1"/>
</dbReference>
<dbReference type="RefSeq" id="XP_004040038.1">
    <property type="nucleotide sequence ID" value="XM_004039990.1"/>
</dbReference>
<dbReference type="Gene3D" id="1.10.1600.10">
    <property type="match status" value="1"/>
</dbReference>
<dbReference type="GO" id="GO:0006303">
    <property type="term" value="P:double-strand break repair via nonhomologous end joining"/>
    <property type="evidence" value="ECO:0007669"/>
    <property type="project" value="InterPro"/>
</dbReference>
<evidence type="ECO:0000313" key="4">
    <source>
        <dbReference type="EMBL" id="EGR34734.1"/>
    </source>
</evidence>
<dbReference type="AlphaFoldDB" id="G0QJ83"/>
<gene>
    <name evidence="4" type="ORF">IMG5_003060</name>
</gene>
<dbReference type="Pfam" id="PF03730">
    <property type="entry name" value="Ku_C"/>
    <property type="match status" value="1"/>
</dbReference>
<evidence type="ECO:0000259" key="3">
    <source>
        <dbReference type="Pfam" id="PF03730"/>
    </source>
</evidence>
<sequence>MVILMIKDYVLQMKLFGWLEVYYKIINKQIILEEFSFLHKKIIHIKLVLQKDKNVFINLNNQLSWKYNWNFFLQNIVQEKFLILRIFMKIQQIQMRMKLINFKLILLKKYQTYKLDLDIKCLRKGSTQMFDALIKQMNIQKQIAVTKIIVRKGSQLRFAVLLPQEEEYNYNDHTQTPPGFHLIFLPYGDEINKIPTLKQRKKNLVSIEMLKVTQLLINGLEIKDFDLRNFEDPQLQKFYSHLQAHALEEAEPEQIDDLLQPDSQKLETYSEMINLFKDCLQIESETENNQYLKQQKKRNNKNVFSETSESVQIINQSNTSTCDIQENQNNAQKQNCQQKYNSKQINEDNVILIDDIRCNR</sequence>
<dbReference type="InterPro" id="IPR006164">
    <property type="entry name" value="DNA_bd_Ku70/Ku80"/>
</dbReference>
<dbReference type="STRING" id="857967.G0QJ83"/>
<dbReference type="GO" id="GO:0043564">
    <property type="term" value="C:Ku70:Ku80 complex"/>
    <property type="evidence" value="ECO:0007669"/>
    <property type="project" value="TreeGrafter"/>
</dbReference>
<dbReference type="InterPro" id="IPR016194">
    <property type="entry name" value="SPOC-like_C_dom_sf"/>
</dbReference>
<dbReference type="Proteomes" id="UP000008983">
    <property type="component" value="Unassembled WGS sequence"/>
</dbReference>
<name>G0QJ83_ICHMU</name>
<dbReference type="Gene3D" id="2.40.290.10">
    <property type="match status" value="1"/>
</dbReference>
<protein>
    <submittedName>
        <fullName evidence="4">Uncharacterized protein</fullName>
    </submittedName>
</protein>
<evidence type="ECO:0000313" key="5">
    <source>
        <dbReference type="Proteomes" id="UP000008983"/>
    </source>
</evidence>
<dbReference type="InterPro" id="IPR005160">
    <property type="entry name" value="Ku_C"/>
</dbReference>
<dbReference type="eggNOG" id="KOG2327">
    <property type="taxonomic scope" value="Eukaryota"/>
</dbReference>
<reference evidence="4 5" key="1">
    <citation type="submission" date="2011-07" db="EMBL/GenBank/DDBJ databases">
        <authorList>
            <person name="Coyne R."/>
            <person name="Brami D."/>
            <person name="Johnson J."/>
            <person name="Hostetler J."/>
            <person name="Hannick L."/>
            <person name="Clark T."/>
            <person name="Cassidy-Hanley D."/>
            <person name="Inman J."/>
        </authorList>
    </citation>
    <scope>NUCLEOTIDE SEQUENCE [LARGE SCALE GENOMIC DNA]</scope>
    <source>
        <strain evidence="4 5">G5</strain>
    </source>
</reference>
<accession>G0QJ83</accession>
<proteinExistence type="predicted"/>
<organism evidence="4 5">
    <name type="scientific">Ichthyophthirius multifiliis</name>
    <name type="common">White spot disease agent</name>
    <name type="synonym">Ich</name>
    <dbReference type="NCBI Taxonomy" id="5932"/>
    <lineage>
        <taxon>Eukaryota</taxon>
        <taxon>Sar</taxon>
        <taxon>Alveolata</taxon>
        <taxon>Ciliophora</taxon>
        <taxon>Intramacronucleata</taxon>
        <taxon>Oligohymenophorea</taxon>
        <taxon>Hymenostomatida</taxon>
        <taxon>Ophryoglenina</taxon>
        <taxon>Ichthyophthirius</taxon>
    </lineage>
</organism>
<keyword evidence="5" id="KW-1185">Reference proteome</keyword>
<keyword evidence="1" id="KW-0238">DNA-binding</keyword>
<evidence type="ECO:0000256" key="1">
    <source>
        <dbReference type="ARBA" id="ARBA00023125"/>
    </source>
</evidence>
<dbReference type="GeneID" id="14910926"/>
<dbReference type="EMBL" id="GL983051">
    <property type="protein sequence ID" value="EGR34734.1"/>
    <property type="molecule type" value="Genomic_DNA"/>
</dbReference>
<dbReference type="GO" id="GO:0003678">
    <property type="term" value="F:DNA helicase activity"/>
    <property type="evidence" value="ECO:0007669"/>
    <property type="project" value="InterPro"/>
</dbReference>